<dbReference type="Pfam" id="PF00496">
    <property type="entry name" value="SBP_bac_5"/>
    <property type="match status" value="1"/>
</dbReference>
<feature type="domain" description="Solute-binding protein family 5" evidence="3">
    <location>
        <begin position="89"/>
        <end position="454"/>
    </location>
</feature>
<evidence type="ECO:0000313" key="5">
    <source>
        <dbReference type="Proteomes" id="UP000187158"/>
    </source>
</evidence>
<organism evidence="4 5">
    <name type="scientific">Paenibacillus odorifer</name>
    <dbReference type="NCBI Taxonomy" id="189426"/>
    <lineage>
        <taxon>Bacteria</taxon>
        <taxon>Bacillati</taxon>
        <taxon>Bacillota</taxon>
        <taxon>Bacilli</taxon>
        <taxon>Bacillales</taxon>
        <taxon>Paenibacillaceae</taxon>
        <taxon>Paenibacillus</taxon>
    </lineage>
</organism>
<comment type="caution">
    <text evidence="4">The sequence shown here is derived from an EMBL/GenBank/DDBJ whole genome shotgun (WGS) entry which is preliminary data.</text>
</comment>
<protein>
    <recommendedName>
        <fullName evidence="3">Solute-binding protein family 5 domain-containing protein</fullName>
    </recommendedName>
</protein>
<dbReference type="SUPFAM" id="SSF53850">
    <property type="entry name" value="Periplasmic binding protein-like II"/>
    <property type="match status" value="1"/>
</dbReference>
<dbReference type="PROSITE" id="PS51257">
    <property type="entry name" value="PROKAR_LIPOPROTEIN"/>
    <property type="match status" value="1"/>
</dbReference>
<dbReference type="Gene3D" id="3.90.76.10">
    <property type="entry name" value="Dipeptide-binding Protein, Domain 1"/>
    <property type="match status" value="1"/>
</dbReference>
<dbReference type="PANTHER" id="PTHR30290">
    <property type="entry name" value="PERIPLASMIC BINDING COMPONENT OF ABC TRANSPORTER"/>
    <property type="match status" value="1"/>
</dbReference>
<evidence type="ECO:0000256" key="2">
    <source>
        <dbReference type="SAM" id="SignalP"/>
    </source>
</evidence>
<proteinExistence type="predicted"/>
<dbReference type="PANTHER" id="PTHR30290:SF38">
    <property type="entry name" value="D,D-DIPEPTIDE-BINDING PERIPLASMIC PROTEIN DDPA-RELATED"/>
    <property type="match status" value="1"/>
</dbReference>
<evidence type="ECO:0000256" key="1">
    <source>
        <dbReference type="ARBA" id="ARBA00022729"/>
    </source>
</evidence>
<sequence>MKKGTMLLMIMAVMMFLYGCSSSGSNSGSGAATGNSESNSGGAALSDELRIAYPTQPSTLDPQMVTGGATKDAARPIFETLLTLNSKYQVVPMLSESWDKSEDGLVYTFQLREGIHFHNGKEMTSSDVVASMNRWITLSTAAQGIIGDGRFTTDGDYTVVLTLNKPSLDVLLVMATYKQFPAIMPAEVIKSADPSSGIKAFIGTGPYKFVEWKQDQYISYTRNDDYQPLDTEADGLGGKKVAEVKDIRLSFVSEDSTRMIGLQSGEYDVASQLGADNYDSIKDDSSLNTTQVMTTNISMNFNKKQGLFTDLKMRQAVNAALNIDDIFMANPGIPEFYRIDQSYMLKEQSDWYVEPEAGLFNQKDPEKAKSLLAEAGYNGEEIRLLATREYGYIYDQAVVIKDQLEKAGMNINLVVYDWPTLVAKLNESAEWDLNLGGYTSVVTPSQISALNPNYYGWTNDPAITEGLSKMNAAASEEEEQAIWKDVQQTVWDYLPTIKLGDLYTLTATTSKVEGYHDFEGIVLWNTKVYK</sequence>
<keyword evidence="1 2" id="KW-0732">Signal</keyword>
<evidence type="ECO:0000313" key="4">
    <source>
        <dbReference type="EMBL" id="OMD40569.1"/>
    </source>
</evidence>
<feature type="signal peptide" evidence="2">
    <location>
        <begin position="1"/>
        <end position="19"/>
    </location>
</feature>
<name>A0ABX3GYC2_9BACL</name>
<dbReference type="InterPro" id="IPR039424">
    <property type="entry name" value="SBP_5"/>
</dbReference>
<dbReference type="Gene3D" id="3.10.105.10">
    <property type="entry name" value="Dipeptide-binding Protein, Domain 3"/>
    <property type="match status" value="1"/>
</dbReference>
<evidence type="ECO:0000259" key="3">
    <source>
        <dbReference type="Pfam" id="PF00496"/>
    </source>
</evidence>
<accession>A0ABX3GYC2</accession>
<keyword evidence="5" id="KW-1185">Reference proteome</keyword>
<gene>
    <name evidence="4" type="ORF">BSO21_00810</name>
</gene>
<dbReference type="RefSeq" id="WP_076217623.1">
    <property type="nucleotide sequence ID" value="NZ_MPVP01000002.1"/>
</dbReference>
<dbReference type="Proteomes" id="UP000187158">
    <property type="component" value="Unassembled WGS sequence"/>
</dbReference>
<feature type="chain" id="PRO_5046011570" description="Solute-binding protein family 5 domain-containing protein" evidence="2">
    <location>
        <begin position="20"/>
        <end position="530"/>
    </location>
</feature>
<dbReference type="PIRSF" id="PIRSF002741">
    <property type="entry name" value="MppA"/>
    <property type="match status" value="1"/>
</dbReference>
<dbReference type="InterPro" id="IPR030678">
    <property type="entry name" value="Peptide/Ni-bd"/>
</dbReference>
<dbReference type="Gene3D" id="3.40.190.10">
    <property type="entry name" value="Periplasmic binding protein-like II"/>
    <property type="match status" value="1"/>
</dbReference>
<dbReference type="EMBL" id="MPVP01000002">
    <property type="protein sequence ID" value="OMD40569.1"/>
    <property type="molecule type" value="Genomic_DNA"/>
</dbReference>
<dbReference type="InterPro" id="IPR000914">
    <property type="entry name" value="SBP_5_dom"/>
</dbReference>
<reference evidence="4 5" key="1">
    <citation type="submission" date="2016-11" db="EMBL/GenBank/DDBJ databases">
        <title>Paenibacillus species isolates.</title>
        <authorList>
            <person name="Beno S.M."/>
        </authorList>
    </citation>
    <scope>NUCLEOTIDE SEQUENCE [LARGE SCALE GENOMIC DNA]</scope>
    <source>
        <strain evidence="4 5">FSL H7-0433</strain>
    </source>
</reference>